<protein>
    <recommendedName>
        <fullName evidence="7">Zn(2)-C6 fungal-type domain-containing protein</fullName>
    </recommendedName>
</protein>
<dbReference type="GO" id="GO:0005634">
    <property type="term" value="C:nucleus"/>
    <property type="evidence" value="ECO:0007669"/>
    <property type="project" value="UniProtKB-SubCell"/>
</dbReference>
<gene>
    <name evidence="8" type="ORF">M011DRAFT_404776</name>
</gene>
<keyword evidence="5" id="KW-0539">Nucleus</keyword>
<dbReference type="SMART" id="SM00066">
    <property type="entry name" value="GAL4"/>
    <property type="match status" value="1"/>
</dbReference>
<sequence>MLQGGSASPNPKEPHLNKSCEACRTSKVRCLPQPGLAQCQRCVKSGRSCVFAATVKRRQRKRTDARVAELEREVRHMRTLLRSNQASTSTPENTLDGSILEEADEGSRAQRSERTTSSPPAYQDPTILGESTRQPSAGAPREYIHPSTEESVMQRDPDIVDRGIISEEMAEDILRIYNSNRPPGVRIPADWSAMDLRKRKGVLFHAVMAAASRAKGKALSIPLNEEVTQLYARDLLIRGEKSVEYVQALLLTVAYPTPVGHVHGQMFRFATIAASLALELGLAMKPRRHEQLPKRTVKNLQKISSPGELLDNCRTILFLYVLFAGSSLRMRKPNMLLWNSWMEECLALLQTSPSLDDKRLVAIVQLQRIADEAFTAFGFDDASTSFSLSELRVKVILKSFERRMEHFKNSLPKDVSNPFLMIEYHSSMISLWDFAMDRGHHDAPDFANRHMTLPALDEDDVQPESLLAGSALQINAALRVIGEAQSLLDRFLEFPVPKLQASPHVVFVRCVYALVALSLKLDYAVGIDTLGLGEVLDSQSIKVDSYLSSVISLTSEAIGYQKCHTPEFWVSIFNNLKSWREEYERYLERRKAKMGEEGPDGAVQTADGAETVMTMRPIVQQSCAVPTDTTVHTQEPDLTTDPLPPSWPTYPEYPQLDPSAPPIGPATAQPENLVTMTDFESAFQNGDLYLWDGLSEAYNFNFGGAWAGTGQDPHFAYGGTGGMG</sequence>
<dbReference type="Gene3D" id="4.10.240.10">
    <property type="entry name" value="Zn(2)-C6 fungal-type DNA-binding domain"/>
    <property type="match status" value="1"/>
</dbReference>
<keyword evidence="2" id="KW-0805">Transcription regulation</keyword>
<dbReference type="InterPro" id="IPR036864">
    <property type="entry name" value="Zn2-C6_fun-type_DNA-bd_sf"/>
</dbReference>
<dbReference type="GO" id="GO:0000976">
    <property type="term" value="F:transcription cis-regulatory region binding"/>
    <property type="evidence" value="ECO:0007669"/>
    <property type="project" value="TreeGrafter"/>
</dbReference>
<evidence type="ECO:0000256" key="2">
    <source>
        <dbReference type="ARBA" id="ARBA00023015"/>
    </source>
</evidence>
<dbReference type="EMBL" id="MU006578">
    <property type="protein sequence ID" value="KAF2746239.1"/>
    <property type="molecule type" value="Genomic_DNA"/>
</dbReference>
<feature type="region of interest" description="Disordered" evidence="6">
    <location>
        <begin position="78"/>
        <end position="154"/>
    </location>
</feature>
<keyword evidence="4" id="KW-0804">Transcription</keyword>
<dbReference type="GO" id="GO:0008270">
    <property type="term" value="F:zinc ion binding"/>
    <property type="evidence" value="ECO:0007669"/>
    <property type="project" value="InterPro"/>
</dbReference>
<dbReference type="CDD" id="cd00067">
    <property type="entry name" value="GAL4"/>
    <property type="match status" value="1"/>
</dbReference>
<proteinExistence type="predicted"/>
<organism evidence="8 9">
    <name type="scientific">Sporormia fimetaria CBS 119925</name>
    <dbReference type="NCBI Taxonomy" id="1340428"/>
    <lineage>
        <taxon>Eukaryota</taxon>
        <taxon>Fungi</taxon>
        <taxon>Dikarya</taxon>
        <taxon>Ascomycota</taxon>
        <taxon>Pezizomycotina</taxon>
        <taxon>Dothideomycetes</taxon>
        <taxon>Pleosporomycetidae</taxon>
        <taxon>Pleosporales</taxon>
        <taxon>Sporormiaceae</taxon>
        <taxon>Sporormia</taxon>
    </lineage>
</organism>
<reference evidence="8" key="1">
    <citation type="journal article" date="2020" name="Stud. Mycol.">
        <title>101 Dothideomycetes genomes: a test case for predicting lifestyles and emergence of pathogens.</title>
        <authorList>
            <person name="Haridas S."/>
            <person name="Albert R."/>
            <person name="Binder M."/>
            <person name="Bloem J."/>
            <person name="Labutti K."/>
            <person name="Salamov A."/>
            <person name="Andreopoulos B."/>
            <person name="Baker S."/>
            <person name="Barry K."/>
            <person name="Bills G."/>
            <person name="Bluhm B."/>
            <person name="Cannon C."/>
            <person name="Castanera R."/>
            <person name="Culley D."/>
            <person name="Daum C."/>
            <person name="Ezra D."/>
            <person name="Gonzalez J."/>
            <person name="Henrissat B."/>
            <person name="Kuo A."/>
            <person name="Liang C."/>
            <person name="Lipzen A."/>
            <person name="Lutzoni F."/>
            <person name="Magnuson J."/>
            <person name="Mondo S."/>
            <person name="Nolan M."/>
            <person name="Ohm R."/>
            <person name="Pangilinan J."/>
            <person name="Park H.-J."/>
            <person name="Ramirez L."/>
            <person name="Alfaro M."/>
            <person name="Sun H."/>
            <person name="Tritt A."/>
            <person name="Yoshinaga Y."/>
            <person name="Zwiers L.-H."/>
            <person name="Turgeon B."/>
            <person name="Goodwin S."/>
            <person name="Spatafora J."/>
            <person name="Crous P."/>
            <person name="Grigoriev I."/>
        </authorList>
    </citation>
    <scope>NUCLEOTIDE SEQUENCE</scope>
    <source>
        <strain evidence="8">CBS 119925</strain>
    </source>
</reference>
<feature type="domain" description="Zn(2)-C6 fungal-type" evidence="7">
    <location>
        <begin position="19"/>
        <end position="51"/>
    </location>
</feature>
<feature type="compositionally biased region" description="Polar residues" evidence="6">
    <location>
        <begin position="81"/>
        <end position="96"/>
    </location>
</feature>
<evidence type="ECO:0000256" key="4">
    <source>
        <dbReference type="ARBA" id="ARBA00023163"/>
    </source>
</evidence>
<evidence type="ECO:0000259" key="7">
    <source>
        <dbReference type="PROSITE" id="PS50048"/>
    </source>
</evidence>
<dbReference type="GO" id="GO:0000981">
    <property type="term" value="F:DNA-binding transcription factor activity, RNA polymerase II-specific"/>
    <property type="evidence" value="ECO:0007669"/>
    <property type="project" value="InterPro"/>
</dbReference>
<feature type="compositionally biased region" description="Basic and acidic residues" evidence="6">
    <location>
        <begin position="142"/>
        <end position="154"/>
    </location>
</feature>
<dbReference type="PROSITE" id="PS50048">
    <property type="entry name" value="ZN2_CY6_FUNGAL_2"/>
    <property type="match status" value="1"/>
</dbReference>
<evidence type="ECO:0000313" key="8">
    <source>
        <dbReference type="EMBL" id="KAF2746239.1"/>
    </source>
</evidence>
<evidence type="ECO:0000256" key="5">
    <source>
        <dbReference type="ARBA" id="ARBA00023242"/>
    </source>
</evidence>
<evidence type="ECO:0000256" key="6">
    <source>
        <dbReference type="SAM" id="MobiDB-lite"/>
    </source>
</evidence>
<keyword evidence="9" id="KW-1185">Reference proteome</keyword>
<dbReference type="Proteomes" id="UP000799440">
    <property type="component" value="Unassembled WGS sequence"/>
</dbReference>
<evidence type="ECO:0000256" key="3">
    <source>
        <dbReference type="ARBA" id="ARBA00023125"/>
    </source>
</evidence>
<dbReference type="OrthoDB" id="5226580at2759"/>
<name>A0A6A6V967_9PLEO</name>
<dbReference type="InterPro" id="IPR001138">
    <property type="entry name" value="Zn2Cys6_DnaBD"/>
</dbReference>
<dbReference type="PANTHER" id="PTHR31845:SF39">
    <property type="entry name" value="TRANSCRIPTION FACTOR PBCR-RELATED"/>
    <property type="match status" value="1"/>
</dbReference>
<dbReference type="InterPro" id="IPR051089">
    <property type="entry name" value="prtT"/>
</dbReference>
<dbReference type="PROSITE" id="PS00463">
    <property type="entry name" value="ZN2_CY6_FUNGAL_1"/>
    <property type="match status" value="1"/>
</dbReference>
<dbReference type="AlphaFoldDB" id="A0A6A6V967"/>
<keyword evidence="3" id="KW-0238">DNA-binding</keyword>
<evidence type="ECO:0000256" key="1">
    <source>
        <dbReference type="ARBA" id="ARBA00004123"/>
    </source>
</evidence>
<evidence type="ECO:0000313" key="9">
    <source>
        <dbReference type="Proteomes" id="UP000799440"/>
    </source>
</evidence>
<comment type="subcellular location">
    <subcellularLocation>
        <location evidence="1">Nucleus</location>
    </subcellularLocation>
</comment>
<dbReference type="PANTHER" id="PTHR31845">
    <property type="entry name" value="FINGER DOMAIN PROTEIN, PUTATIVE-RELATED"/>
    <property type="match status" value="1"/>
</dbReference>
<dbReference type="SUPFAM" id="SSF57701">
    <property type="entry name" value="Zn2/Cys6 DNA-binding domain"/>
    <property type="match status" value="1"/>
</dbReference>
<accession>A0A6A6V967</accession>
<dbReference type="CDD" id="cd12148">
    <property type="entry name" value="fungal_TF_MHR"/>
    <property type="match status" value="1"/>
</dbReference>
<feature type="compositionally biased region" description="Basic and acidic residues" evidence="6">
    <location>
        <begin position="105"/>
        <end position="114"/>
    </location>
</feature>